<reference evidence="1" key="1">
    <citation type="submission" date="2023-03" db="EMBL/GenBank/DDBJ databases">
        <title>Massive genome expansion in bonnet fungi (Mycena s.s.) driven by repeated elements and novel gene families across ecological guilds.</title>
        <authorList>
            <consortium name="Lawrence Berkeley National Laboratory"/>
            <person name="Harder C.B."/>
            <person name="Miyauchi S."/>
            <person name="Viragh M."/>
            <person name="Kuo A."/>
            <person name="Thoen E."/>
            <person name="Andreopoulos B."/>
            <person name="Lu D."/>
            <person name="Skrede I."/>
            <person name="Drula E."/>
            <person name="Henrissat B."/>
            <person name="Morin E."/>
            <person name="Kohler A."/>
            <person name="Barry K."/>
            <person name="LaButti K."/>
            <person name="Morin E."/>
            <person name="Salamov A."/>
            <person name="Lipzen A."/>
            <person name="Mereny Z."/>
            <person name="Hegedus B."/>
            <person name="Baldrian P."/>
            <person name="Stursova M."/>
            <person name="Weitz H."/>
            <person name="Taylor A."/>
            <person name="Grigoriev I.V."/>
            <person name="Nagy L.G."/>
            <person name="Martin F."/>
            <person name="Kauserud H."/>
        </authorList>
    </citation>
    <scope>NUCLEOTIDE SEQUENCE</scope>
    <source>
        <strain evidence="1">9284</strain>
    </source>
</reference>
<dbReference type="AlphaFoldDB" id="A0AAD7CI22"/>
<proteinExistence type="predicted"/>
<name>A0AAD7CI22_9AGAR</name>
<protein>
    <recommendedName>
        <fullName evidence="3">Protein kinase domain-containing protein</fullName>
    </recommendedName>
</protein>
<sequence length="473" mass="51945">MAFIANGTGVTLGGGTYNNIQGNLNIYHGAKRQREEVGAGDAAGDWEEPARKRMREEEEDALEVIRQRDLNLMHEMSSGPGYLFHAGQYKDRAVIVKVFNAGARAREHLEATVALSKGSFHPNVLRIHGTSSSTSPIQFIAYEDAYWKTAEVPLAGALRDGLDGSIVLGFKLVAGLSSGINYLKVQDTSIHLSAEDFDVFLDVNDRFLLSINPPSNAMVPTHRDNSGWALLNALCQKILKSANRVLHDDDIERTPVVFNPSSLPTWVTGSPPLEQSFATVEGQADMDEQVPSVPPRREYVWRTMETQQSLATVAAQIHRDLNVRRTPIHKLAWTNVLSAHRCPGYVREEITLATRTADSVVVLHDSPDPKEVCPLCHQVVDQGSLPIVACTSCGALGHGYPFAATDLGVCHLCVEQLPQWDENFEELPANDVPDAVSESPSHPLVETHDPAWASGTQHSAWIWGAPDSRYEEP</sequence>
<evidence type="ECO:0000313" key="2">
    <source>
        <dbReference type="Proteomes" id="UP001221142"/>
    </source>
</evidence>
<evidence type="ECO:0008006" key="3">
    <source>
        <dbReference type="Google" id="ProtNLM"/>
    </source>
</evidence>
<dbReference type="EMBL" id="JARKIF010000001">
    <property type="protein sequence ID" value="KAJ7649756.1"/>
    <property type="molecule type" value="Genomic_DNA"/>
</dbReference>
<evidence type="ECO:0000313" key="1">
    <source>
        <dbReference type="EMBL" id="KAJ7649756.1"/>
    </source>
</evidence>
<keyword evidence="2" id="KW-1185">Reference proteome</keyword>
<organism evidence="1 2">
    <name type="scientific">Roridomyces roridus</name>
    <dbReference type="NCBI Taxonomy" id="1738132"/>
    <lineage>
        <taxon>Eukaryota</taxon>
        <taxon>Fungi</taxon>
        <taxon>Dikarya</taxon>
        <taxon>Basidiomycota</taxon>
        <taxon>Agaricomycotina</taxon>
        <taxon>Agaricomycetes</taxon>
        <taxon>Agaricomycetidae</taxon>
        <taxon>Agaricales</taxon>
        <taxon>Marasmiineae</taxon>
        <taxon>Mycenaceae</taxon>
        <taxon>Roridomyces</taxon>
    </lineage>
</organism>
<gene>
    <name evidence="1" type="ORF">FB45DRAFT_1977</name>
</gene>
<comment type="caution">
    <text evidence="1">The sequence shown here is derived from an EMBL/GenBank/DDBJ whole genome shotgun (WGS) entry which is preliminary data.</text>
</comment>
<accession>A0AAD7CI22</accession>
<dbReference type="Proteomes" id="UP001221142">
    <property type="component" value="Unassembled WGS sequence"/>
</dbReference>